<feature type="domain" description="Pyridine nucleotide-disulphide oxidoreductase dimerisation" evidence="7">
    <location>
        <begin position="341"/>
        <end position="443"/>
    </location>
</feature>
<evidence type="ECO:0000256" key="5">
    <source>
        <dbReference type="PIRSR" id="PIRSR000350-3"/>
    </source>
</evidence>
<dbReference type="GO" id="GO:0050660">
    <property type="term" value="F:flavin adenine dinucleotide binding"/>
    <property type="evidence" value="ECO:0007669"/>
    <property type="project" value="TreeGrafter"/>
</dbReference>
<keyword evidence="2" id="KW-0285">Flavoprotein</keyword>
<dbReference type="Pfam" id="PF07992">
    <property type="entry name" value="Pyr_redox_2"/>
    <property type="match status" value="1"/>
</dbReference>
<feature type="domain" description="FAD/NAD(P)-binding" evidence="8">
    <location>
        <begin position="8"/>
        <end position="310"/>
    </location>
</feature>
<dbReference type="InterPro" id="IPR001100">
    <property type="entry name" value="Pyr_nuc-diS_OxRdtase"/>
</dbReference>
<keyword evidence="10" id="KW-1185">Reference proteome</keyword>
<dbReference type="AlphaFoldDB" id="A0A916WRN0"/>
<dbReference type="PRINTS" id="PR00368">
    <property type="entry name" value="FADPNR"/>
</dbReference>
<dbReference type="PRINTS" id="PR00411">
    <property type="entry name" value="PNDRDTASEI"/>
</dbReference>
<dbReference type="Pfam" id="PF02852">
    <property type="entry name" value="Pyr_redox_dim"/>
    <property type="match status" value="1"/>
</dbReference>
<evidence type="ECO:0000256" key="2">
    <source>
        <dbReference type="ARBA" id="ARBA00022630"/>
    </source>
</evidence>
<accession>A0A916WRN0</accession>
<keyword evidence="3 5" id="KW-0274">FAD</keyword>
<dbReference type="EMBL" id="BMIH01000001">
    <property type="protein sequence ID" value="GGB23146.1"/>
    <property type="molecule type" value="Genomic_DNA"/>
</dbReference>
<protein>
    <submittedName>
        <fullName evidence="9">Dihydrolipoyl dehydrogenase</fullName>
    </submittedName>
</protein>
<dbReference type="PIRSF" id="PIRSF000350">
    <property type="entry name" value="Mercury_reductase_MerA"/>
    <property type="match status" value="1"/>
</dbReference>
<proteinExistence type="inferred from homology"/>
<evidence type="ECO:0000259" key="8">
    <source>
        <dbReference type="Pfam" id="PF07992"/>
    </source>
</evidence>
<dbReference type="PANTHER" id="PTHR43014:SF4">
    <property type="entry name" value="PYRIDINE NUCLEOTIDE-DISULFIDE OXIDOREDUCTASE RCLA-RELATED"/>
    <property type="match status" value="1"/>
</dbReference>
<feature type="binding site" evidence="5">
    <location>
        <begin position="177"/>
        <end position="184"/>
    </location>
    <ligand>
        <name>NAD(+)</name>
        <dbReference type="ChEBI" id="CHEBI:57540"/>
    </ligand>
</feature>
<organism evidence="9 10">
    <name type="scientific">Sphingomonas metalli</name>
    <dbReference type="NCBI Taxonomy" id="1779358"/>
    <lineage>
        <taxon>Bacteria</taxon>
        <taxon>Pseudomonadati</taxon>
        <taxon>Pseudomonadota</taxon>
        <taxon>Alphaproteobacteria</taxon>
        <taxon>Sphingomonadales</taxon>
        <taxon>Sphingomonadaceae</taxon>
        <taxon>Sphingomonas</taxon>
    </lineage>
</organism>
<comment type="caution">
    <text evidence="9">The sequence shown here is derived from an EMBL/GenBank/DDBJ whole genome shotgun (WGS) entry which is preliminary data.</text>
</comment>
<dbReference type="GO" id="GO:0003955">
    <property type="term" value="F:NAD(P)H dehydrogenase (quinone) activity"/>
    <property type="evidence" value="ECO:0007669"/>
    <property type="project" value="TreeGrafter"/>
</dbReference>
<dbReference type="Gene3D" id="3.30.390.30">
    <property type="match status" value="1"/>
</dbReference>
<comment type="cofactor">
    <cofactor evidence="5">
        <name>FAD</name>
        <dbReference type="ChEBI" id="CHEBI:57692"/>
    </cofactor>
    <text evidence="5">Binds 1 FAD per subunit.</text>
</comment>
<feature type="binding site" evidence="5">
    <location>
        <position position="264"/>
    </location>
    <ligand>
        <name>NAD(+)</name>
        <dbReference type="ChEBI" id="CHEBI:57540"/>
    </ligand>
</feature>
<evidence type="ECO:0000256" key="3">
    <source>
        <dbReference type="ARBA" id="ARBA00022827"/>
    </source>
</evidence>
<name>A0A916WRN0_9SPHN</name>
<keyword evidence="5" id="KW-0520">NAD</keyword>
<evidence type="ECO:0000256" key="6">
    <source>
        <dbReference type="PIRSR" id="PIRSR000350-4"/>
    </source>
</evidence>
<dbReference type="SUPFAM" id="SSF55424">
    <property type="entry name" value="FAD/NAD-linked reductases, dimerisation (C-terminal) domain"/>
    <property type="match status" value="1"/>
</dbReference>
<dbReference type="InterPro" id="IPR004099">
    <property type="entry name" value="Pyr_nucl-diS_OxRdtase_dimer"/>
</dbReference>
<keyword evidence="5" id="KW-0547">Nucleotide-binding</keyword>
<feature type="active site" description="Proton acceptor" evidence="4">
    <location>
        <position position="433"/>
    </location>
</feature>
<gene>
    <name evidence="9" type="ORF">GCM10011380_11050</name>
</gene>
<feature type="disulfide bond" description="Redox-active" evidence="6">
    <location>
        <begin position="43"/>
        <end position="48"/>
    </location>
</feature>
<reference evidence="9" key="1">
    <citation type="journal article" date="2014" name="Int. J. Syst. Evol. Microbiol.">
        <title>Complete genome sequence of Corynebacterium casei LMG S-19264T (=DSM 44701T), isolated from a smear-ripened cheese.</title>
        <authorList>
            <consortium name="US DOE Joint Genome Institute (JGI-PGF)"/>
            <person name="Walter F."/>
            <person name="Albersmeier A."/>
            <person name="Kalinowski J."/>
            <person name="Ruckert C."/>
        </authorList>
    </citation>
    <scope>NUCLEOTIDE SEQUENCE</scope>
    <source>
        <strain evidence="9">CGMCC 1.15330</strain>
    </source>
</reference>
<dbReference type="PANTHER" id="PTHR43014">
    <property type="entry name" value="MERCURIC REDUCTASE"/>
    <property type="match status" value="1"/>
</dbReference>
<dbReference type="Proteomes" id="UP000623067">
    <property type="component" value="Unassembled WGS sequence"/>
</dbReference>
<dbReference type="InterPro" id="IPR016156">
    <property type="entry name" value="FAD/NAD-linked_Rdtase_dimer_sf"/>
</dbReference>
<evidence type="ECO:0000256" key="4">
    <source>
        <dbReference type="PIRSR" id="PIRSR000350-2"/>
    </source>
</evidence>
<evidence type="ECO:0000313" key="10">
    <source>
        <dbReference type="Proteomes" id="UP000623067"/>
    </source>
</evidence>
<feature type="binding site" evidence="5">
    <location>
        <position position="306"/>
    </location>
    <ligand>
        <name>FAD</name>
        <dbReference type="ChEBI" id="CHEBI:57692"/>
    </ligand>
</feature>
<dbReference type="InterPro" id="IPR036188">
    <property type="entry name" value="FAD/NAD-bd_sf"/>
</dbReference>
<dbReference type="RefSeq" id="WP_188657657.1">
    <property type="nucleotide sequence ID" value="NZ_BMIH01000001.1"/>
</dbReference>
<dbReference type="SUPFAM" id="SSF51905">
    <property type="entry name" value="FAD/NAD(P)-binding domain"/>
    <property type="match status" value="2"/>
</dbReference>
<dbReference type="Gene3D" id="3.50.50.60">
    <property type="entry name" value="FAD/NAD(P)-binding domain"/>
    <property type="match status" value="2"/>
</dbReference>
<sequence length="451" mass="47082">MEDRRCGVAVIGAGTAGLHAYEAAWNMGADTLLIEQGSGGTTCTRYGCMPSKALLAAAHAAHAARRAGGFGIRTGDIHVDGEAVMARVRALRDRFFAAVLEDYDAIPADHRLHGTACFTGPDRLVVGDTTIHADAIVIATGARPIVPESLDPVRALVHTHETIFDIETLPRSLAVLGAGPVGLELAQAFARLGVAVTLFDEDDIVGGLGDPQVNASARAALSQEVTMRLGVTVTAEAQDGRARLSWTGAEAGSESFDLILAATGRPPCLDPLALDTTGLALDDHGTPLFDHRTRRCGDSAIFVAGDAGSWRPVLHEAARGGRIAGMVAAGGEAPRVLPAFAITFTDPQLVEVGTGFADLPDGARIGEAKPADNGRAVIERTTEGLVRLYADRDGRLIGASIAAAEAEHLGHGLALAIDRGISMADFADQPWYHPTLEELLQQAARDALGED</sequence>
<dbReference type="NCBIfam" id="NF004939">
    <property type="entry name" value="PRK06292.1-1"/>
    <property type="match status" value="1"/>
</dbReference>
<evidence type="ECO:0000313" key="9">
    <source>
        <dbReference type="EMBL" id="GGB23146.1"/>
    </source>
</evidence>
<reference evidence="9" key="2">
    <citation type="submission" date="2020-09" db="EMBL/GenBank/DDBJ databases">
        <authorList>
            <person name="Sun Q."/>
            <person name="Zhou Y."/>
        </authorList>
    </citation>
    <scope>NUCLEOTIDE SEQUENCE</scope>
    <source>
        <strain evidence="9">CGMCC 1.15330</strain>
    </source>
</reference>
<evidence type="ECO:0000256" key="1">
    <source>
        <dbReference type="ARBA" id="ARBA00007532"/>
    </source>
</evidence>
<comment type="similarity">
    <text evidence="1">Belongs to the class-I pyridine nucleotide-disulfide oxidoreductase family.</text>
</comment>
<evidence type="ECO:0000259" key="7">
    <source>
        <dbReference type="Pfam" id="PF02852"/>
    </source>
</evidence>
<feature type="binding site" evidence="5">
    <location>
        <position position="52"/>
    </location>
    <ligand>
        <name>FAD</name>
        <dbReference type="ChEBI" id="CHEBI:57692"/>
    </ligand>
</feature>
<dbReference type="InterPro" id="IPR023753">
    <property type="entry name" value="FAD/NAD-binding_dom"/>
</dbReference>